<feature type="non-terminal residue" evidence="5">
    <location>
        <position position="1540"/>
    </location>
</feature>
<evidence type="ECO:0000256" key="1">
    <source>
        <dbReference type="ARBA" id="ARBA00004196"/>
    </source>
</evidence>
<dbReference type="GO" id="GO:0030313">
    <property type="term" value="C:cell envelope"/>
    <property type="evidence" value="ECO:0007669"/>
    <property type="project" value="UniProtKB-SubCell"/>
</dbReference>
<dbReference type="EMBL" id="ADLO01000099">
    <property type="protein sequence ID" value="KGF53966.1"/>
    <property type="molecule type" value="Genomic_DNA"/>
</dbReference>
<dbReference type="Proteomes" id="UP000029585">
    <property type="component" value="Unassembled WGS sequence"/>
</dbReference>
<gene>
    <name evidence="5" type="ORF">HMPREF9460_03216</name>
</gene>
<comment type="subcellular location">
    <subcellularLocation>
        <location evidence="1">Cell envelope</location>
    </subcellularLocation>
</comment>
<dbReference type="PANTHER" id="PTHR43308">
    <property type="entry name" value="OUTER MEMBRANE PROTEIN ALPHA-RELATED"/>
    <property type="match status" value="1"/>
</dbReference>
<dbReference type="InterPro" id="IPR001119">
    <property type="entry name" value="SLH_dom"/>
</dbReference>
<dbReference type="HOGENOM" id="CLU_246307_0_0_9"/>
<comment type="caution">
    <text evidence="5">The sequence shown here is derived from an EMBL/GenBank/DDBJ whole genome shotgun (WGS) entry which is preliminary data.</text>
</comment>
<evidence type="ECO:0000259" key="4">
    <source>
        <dbReference type="PROSITE" id="PS51272"/>
    </source>
</evidence>
<feature type="domain" description="SLH" evidence="4">
    <location>
        <begin position="1449"/>
        <end position="1512"/>
    </location>
</feature>
<dbReference type="Gene3D" id="2.60.40.4270">
    <property type="entry name" value="Listeria-Bacteroides repeat domain"/>
    <property type="match status" value="1"/>
</dbReference>
<dbReference type="InterPro" id="IPR013378">
    <property type="entry name" value="InlB-like_B-rpt"/>
</dbReference>
<dbReference type="InterPro" id="IPR051465">
    <property type="entry name" value="Cell_Envelope_Struct_Comp"/>
</dbReference>
<feature type="domain" description="SLH" evidence="4">
    <location>
        <begin position="1390"/>
        <end position="1448"/>
    </location>
</feature>
<accession>A0A096B4S4</accession>
<organism evidence="5 6">
    <name type="scientific">Flavonifractor plautii 1_3_50AFAA</name>
    <dbReference type="NCBI Taxonomy" id="742738"/>
    <lineage>
        <taxon>Bacteria</taxon>
        <taxon>Bacillati</taxon>
        <taxon>Bacillota</taxon>
        <taxon>Clostridia</taxon>
        <taxon>Eubacteriales</taxon>
        <taxon>Oscillospiraceae</taxon>
        <taxon>Flavonifractor</taxon>
    </lineage>
</organism>
<dbReference type="Gene3D" id="2.60.40.1080">
    <property type="match status" value="1"/>
</dbReference>
<feature type="signal peptide" evidence="3">
    <location>
        <begin position="1"/>
        <end position="28"/>
    </location>
</feature>
<dbReference type="Pfam" id="PF00395">
    <property type="entry name" value="SLH"/>
    <property type="match status" value="3"/>
</dbReference>
<dbReference type="InterPro" id="IPR042229">
    <property type="entry name" value="Listeria/Bacterioides_rpt_sf"/>
</dbReference>
<sequence length="1540" mass="161051">MRHQKKRWLAALLTLCMLLSILPSISLAFGESEETWSGNRTNQTIDGGTHTITLSNLTIDSPGLGKSAIDITGNADVTFILEGNNTLSGRPNHPAIWVQSGSSVTFEGTGTLNTSAGGTTPGFGAAGIGGGYGASSNFGNITINGGTIIARGSGGGAGIGGGYEVGSGTVTGNVTINGGYVTAIGGSSGSTGGAGIGSGENANYSGTVTINGGVVYAEGGADSTSIGSGNRAIGTSDNGAFTTGTGGNAVIVAPDGIGDPSGFADWDGIFISYEGNNTSATVGEDGTVHLNDTEANIQVWGEPVIDYPLVVESGTELRVVQNDRNYAYATLEIGQDGKLTNNGTVTVDEGSTLILREGLDQTDGSGTLECTGTVKLPPEDKLIALSGAEDLTYNGTEQRPEVSVTLNLWGYSHTYGNPADYTVTYTDATNAGETAKAVVTSTGAGDLLAGSASKTFVIQPAAYSINVSDGKWTVAHGETQLLSKLPPATISIDPSIQDDLTGLRAGNLTWYMDEQHSQAVTDTSLQNTSAGEEVPLYWVFSHSDSNFAPESKSGTLTITITNLPIYPVVIRQGDEVVTNGTINKTYGDENFTLTVELQKDDSPISPDSLVTFTSNNEDVVTVAQNGEVTITGSGTAVITASVAEKGGDDGYAAASGTVTVSVAQKPISVDDSTVKLNGHSSPYTWPYDGHASVTVDAELTQADIVGSDDVDVTATGTLSNANAGNRSVTLSYELTGDRAMHYVLRPAQTSKPVVVAKADPGQNQISANPGALTIANRAARTYTYSLSQLTAGLDGLGNISYKLGNITIAKEGYFTTDAVKVNAGVLRLPVNAVESDEETKVADIAITISSTNYEDFTGTITVNSKNLHVLTYDPNGGSGGPGTELLDTQTGYPLKQSPAPTHDQQDGVDVLFIGWTADTTGNKIYTASDTAPTTVANVDINGDTTVYAAWGVDTNGDGVPDVNETGKYTLTYAENELESGTLQGVLPTDSGTYVKGNTVALADGSGLSLTGTTTSDKGTALFVGWSKTPINSILSQNDTMPAGVVEQVTFTDSSITVYAVWGWDTDNDGKPDITQNPSITSSAGKNGSIAPEGKVYVPAGNSQKFDFTPDTGYAVDRGTIDGTAYVNNGVNLLPGMDAWEKWESYTFADVREDHTISVTFGEDTNNNNVPDANEGTVTLTYNANGGEGSAPAAQSANKWTAVTVAENTFTRSGYSFAGWNTQADGNGEDYAAGDAFQLTGQDSVLYAQWSYSSSGGVTRYTIKASAGEGGSISPSGSVRVRRGSDKTFTLTPDEGYEIADVLVDGESVGVVDKYTFENVRKAHTIEALFAPEKQLADPDDTGVSGWLNTEDHLAYLNGYGSGLFGPDDHMTRAEAAQMFYNLLLDREVSATAHFTDVPADAWYARAVETLASLGMVEGVGGGKFAPERTITRAEFTVMAMRFARLPEGGENPFSDVTSSDWFYDQAVGAVQYGWITGYTDGTFRPEATITRAEVTAITNRLLDRTADEDYVDDHADELRQFPDVTGSYWAYYDIMEAVNA</sequence>
<dbReference type="PROSITE" id="PS51272">
    <property type="entry name" value="SLH"/>
    <property type="match status" value="2"/>
</dbReference>
<evidence type="ECO:0000313" key="6">
    <source>
        <dbReference type="Proteomes" id="UP000029585"/>
    </source>
</evidence>
<feature type="chain" id="PRO_5038456594" description="SLH domain-containing protein" evidence="3">
    <location>
        <begin position="29"/>
        <end position="1540"/>
    </location>
</feature>
<dbReference type="InterPro" id="IPR008964">
    <property type="entry name" value="Invasin/intimin_cell_adhesion"/>
</dbReference>
<evidence type="ECO:0000256" key="3">
    <source>
        <dbReference type="SAM" id="SignalP"/>
    </source>
</evidence>
<name>A0A096B4S4_FLAPL</name>
<evidence type="ECO:0000256" key="2">
    <source>
        <dbReference type="ARBA" id="ARBA00022737"/>
    </source>
</evidence>
<dbReference type="Pfam" id="PF09479">
    <property type="entry name" value="Flg_new"/>
    <property type="match status" value="1"/>
</dbReference>
<dbReference type="SUPFAM" id="SSF49373">
    <property type="entry name" value="Invasin/intimin cell-adhesion fragments"/>
    <property type="match status" value="1"/>
</dbReference>
<reference evidence="5 6" key="1">
    <citation type="submission" date="2011-08" db="EMBL/GenBank/DDBJ databases">
        <title>The Genome Sequence of Clostridium orbiscindens 1_3_50AFAA.</title>
        <authorList>
            <consortium name="The Broad Institute Genome Sequencing Platform"/>
            <person name="Earl A."/>
            <person name="Ward D."/>
            <person name="Feldgarden M."/>
            <person name="Gevers D."/>
            <person name="Daigneault M."/>
            <person name="Strauss J."/>
            <person name="Allen-Vercoe E."/>
            <person name="Young S.K."/>
            <person name="Zeng Q."/>
            <person name="Gargeya S."/>
            <person name="Fitzgerald M."/>
            <person name="Haas B."/>
            <person name="Abouelleil A."/>
            <person name="Alvarado L."/>
            <person name="Arachchi H.M."/>
            <person name="Berlin A."/>
            <person name="Brown A."/>
            <person name="Chapman S.B."/>
            <person name="Chen Z."/>
            <person name="Dunbar C."/>
            <person name="Freedman E."/>
            <person name="Gearin G."/>
            <person name="Gellesch M."/>
            <person name="Goldberg J."/>
            <person name="Griggs A."/>
            <person name="Gujja S."/>
            <person name="Heiman D."/>
            <person name="Howarth C."/>
            <person name="Larson L."/>
            <person name="Lui A."/>
            <person name="MacDonald P.J.P."/>
            <person name="Montmayeur A."/>
            <person name="Murphy C."/>
            <person name="Neiman D."/>
            <person name="Pearson M."/>
            <person name="Priest M."/>
            <person name="Roberts A."/>
            <person name="Saif S."/>
            <person name="Shea T."/>
            <person name="Shenoy N."/>
            <person name="Sisk P."/>
            <person name="Stolte C."/>
            <person name="Sykes S."/>
            <person name="Wortman J."/>
            <person name="Nusbaum C."/>
            <person name="Birren B."/>
        </authorList>
    </citation>
    <scope>NUCLEOTIDE SEQUENCE [LARGE SCALE GENOMIC DNA]</scope>
    <source>
        <strain evidence="5 6">1_3_50AFAA</strain>
    </source>
</reference>
<keyword evidence="6" id="KW-1185">Reference proteome</keyword>
<dbReference type="eggNOG" id="COG4447">
    <property type="taxonomic scope" value="Bacteria"/>
</dbReference>
<evidence type="ECO:0000313" key="5">
    <source>
        <dbReference type="EMBL" id="KGF53966.1"/>
    </source>
</evidence>
<keyword evidence="2" id="KW-0677">Repeat</keyword>
<keyword evidence="3" id="KW-0732">Signal</keyword>
<proteinExistence type="predicted"/>
<protein>
    <recommendedName>
        <fullName evidence="4">SLH domain-containing protein</fullName>
    </recommendedName>
</protein>